<gene>
    <name evidence="1" type="ORF">BDY19DRAFT_75224</name>
</gene>
<accession>A0ACB8UL78</accession>
<keyword evidence="2" id="KW-1185">Reference proteome</keyword>
<proteinExistence type="predicted"/>
<protein>
    <submittedName>
        <fullName evidence="1">Uncharacterized protein</fullName>
    </submittedName>
</protein>
<evidence type="ECO:0000313" key="2">
    <source>
        <dbReference type="Proteomes" id="UP001055072"/>
    </source>
</evidence>
<sequence>MDFRRYDTTSHQTARPLSSVTLDVPPISFVPNRKSRSGSSSAGVGSHCRLSRPRSSIDLFRGRMDERRFSTPPDSSTTPPRRPRRSTTVRPTSFLDMSEPSRFSLSGAKLLSSTSMEGIKVGKRRVDLEVKIPDGAPSVGRTLNTFFLRPKRRSQESGRSSPPGLFSGESTHSDSSLPPTPRSGSFAIPDLFLDRNMADREIGMAEMDGAQERKEVKKTREQFDYRRNYIPHHTYPKEEVPYMQSYSHVSLHNDYYTYNLLHHLTPAGSPSFHDFGDYPPRDVLDLGGGEGYWAVEAATAWKAAGTVVTAYDIVDLSRPLKKMLDPETTKHVFWVQDNFLKRSLSLPPKSFDFIRIAGLTLAIPRDHWSHLLKEVKRLLRPGGIVEIIDDELFFPSIQPGPTPTPKHARSVKGGRKPNTELEDRRIDDCALKSPRPLPPLPTGDGSPRSNRHYSKKALDPAAEYRQRSLTTRTMETIFQNMLESEYGIATQPHEFLEHELLQVFDGVTVEMKEVGIPKRDLNSNTVDHGGARNSDSGVRPRKSRNSLEDTVFTDFTRPSFVAPKAAKLLQLEAEKSGPYQPSGYVIAPSTFIPCEPEALEMHALHNIHTLLSCKDALGRYFAQQRDESGEPLISDGQFEELVDDYEHFRRRRMNWPRDYPGLNFEEPQSPKPIFGRRELTARSRDSSLDVTAANVYVPNDALIPVRRIRVFVGHKSDPRAMHMR</sequence>
<reference evidence="1" key="1">
    <citation type="journal article" date="2021" name="Environ. Microbiol.">
        <title>Gene family expansions and transcriptome signatures uncover fungal adaptations to wood decay.</title>
        <authorList>
            <person name="Hage H."/>
            <person name="Miyauchi S."/>
            <person name="Viragh M."/>
            <person name="Drula E."/>
            <person name="Min B."/>
            <person name="Chaduli D."/>
            <person name="Navarro D."/>
            <person name="Favel A."/>
            <person name="Norest M."/>
            <person name="Lesage-Meessen L."/>
            <person name="Balint B."/>
            <person name="Merenyi Z."/>
            <person name="de Eugenio L."/>
            <person name="Morin E."/>
            <person name="Martinez A.T."/>
            <person name="Baldrian P."/>
            <person name="Stursova M."/>
            <person name="Martinez M.J."/>
            <person name="Novotny C."/>
            <person name="Magnuson J.K."/>
            <person name="Spatafora J.W."/>
            <person name="Maurice S."/>
            <person name="Pangilinan J."/>
            <person name="Andreopoulos W."/>
            <person name="LaButti K."/>
            <person name="Hundley H."/>
            <person name="Na H."/>
            <person name="Kuo A."/>
            <person name="Barry K."/>
            <person name="Lipzen A."/>
            <person name="Henrissat B."/>
            <person name="Riley R."/>
            <person name="Ahrendt S."/>
            <person name="Nagy L.G."/>
            <person name="Grigoriev I.V."/>
            <person name="Martin F."/>
            <person name="Rosso M.N."/>
        </authorList>
    </citation>
    <scope>NUCLEOTIDE SEQUENCE</scope>
    <source>
        <strain evidence="1">CBS 384.51</strain>
    </source>
</reference>
<name>A0ACB8UL78_9APHY</name>
<dbReference type="EMBL" id="MU274900">
    <property type="protein sequence ID" value="KAI0095227.1"/>
    <property type="molecule type" value="Genomic_DNA"/>
</dbReference>
<evidence type="ECO:0000313" key="1">
    <source>
        <dbReference type="EMBL" id="KAI0095227.1"/>
    </source>
</evidence>
<comment type="caution">
    <text evidence="1">The sequence shown here is derived from an EMBL/GenBank/DDBJ whole genome shotgun (WGS) entry which is preliminary data.</text>
</comment>
<dbReference type="Proteomes" id="UP001055072">
    <property type="component" value="Unassembled WGS sequence"/>
</dbReference>
<organism evidence="1 2">
    <name type="scientific">Irpex rosettiformis</name>
    <dbReference type="NCBI Taxonomy" id="378272"/>
    <lineage>
        <taxon>Eukaryota</taxon>
        <taxon>Fungi</taxon>
        <taxon>Dikarya</taxon>
        <taxon>Basidiomycota</taxon>
        <taxon>Agaricomycotina</taxon>
        <taxon>Agaricomycetes</taxon>
        <taxon>Polyporales</taxon>
        <taxon>Irpicaceae</taxon>
        <taxon>Irpex</taxon>
    </lineage>
</organism>